<dbReference type="Pfam" id="PF02030">
    <property type="entry name" value="Lipoprotein_8"/>
    <property type="match status" value="1"/>
</dbReference>
<sequence length="600" mass="68354">MKLTKWSKIGALFSATSLIGLTIGGYAYWASRDFRPVIMNFESYVSPEAEKEINKHFQYKVFQELNEFSRAIESQRIVGGFASDFEIARLIISGKLSKIKYEKILRNIPELQGDNTSKAFEANGMIKKSIVQKYLRTETMEHIDSYNSYLKDSKGNIIDIDKDGKADEMWEFMIPYYIQDKVIAYTTGGYKTNQNDSENLTPLRPDSYNVLTPEEREQGIAFEDQTFTEILKKLRTKNYSKFTWTEASRDNLLIGSEVENSDANKPGQITYSGEVTPSNYRSMVEGFLKVVREGTGDSVSNINTNKFVSSGTDILQSLIEPGNPSDAGVIYNGDALDALYSGDNFANVPDGQINYIRPKNNITLLEGFVFASYNNEATNDKIYDILYESIYRGIDMTTEELFKEILSVEKIPFMVENEEGEWVAETTIDENGKTVEIWEKDGKENYGVIIDYSAVAITRNFDYINYTSSWKADFEVIKKMYFNNAVTTTAEESSIIHVNEKPLMFEMVKDVEEGDLETKLEEIKSALNIDEVSEDVSDAFSQKLLNIFVTQQKYQTITGGMPTEDTPADQIYEVHYESIKPINDQLRSEVITYYNIKTKS</sequence>
<evidence type="ECO:0000256" key="1">
    <source>
        <dbReference type="SAM" id="Phobius"/>
    </source>
</evidence>
<reference evidence="2" key="1">
    <citation type="submission" date="2022-08" db="EMBL/GenBank/DDBJ databases">
        <title>Complete genome of Mycoplasma iguanae type strain 2327.</title>
        <authorList>
            <person name="Spergser J."/>
        </authorList>
    </citation>
    <scope>NUCLEOTIDE SEQUENCE</scope>
    <source>
        <strain evidence="2">2327</strain>
    </source>
</reference>
<dbReference type="EMBL" id="CP102734">
    <property type="protein sequence ID" value="UVD81986.1"/>
    <property type="molecule type" value="Genomic_DNA"/>
</dbReference>
<evidence type="ECO:0000313" key="3">
    <source>
        <dbReference type="Proteomes" id="UP001059252"/>
    </source>
</evidence>
<keyword evidence="1" id="KW-0812">Transmembrane</keyword>
<dbReference type="RefSeq" id="WP_258211160.1">
    <property type="nucleotide sequence ID" value="NZ_CP102734.1"/>
</dbReference>
<keyword evidence="1" id="KW-1133">Transmembrane helix</keyword>
<organism evidence="2 3">
    <name type="scientific">Mycoplasma iguanae</name>
    <dbReference type="NCBI Taxonomy" id="292461"/>
    <lineage>
        <taxon>Bacteria</taxon>
        <taxon>Bacillati</taxon>
        <taxon>Mycoplasmatota</taxon>
        <taxon>Mollicutes</taxon>
        <taxon>Mycoplasmataceae</taxon>
        <taxon>Mycoplasma</taxon>
    </lineage>
</organism>
<keyword evidence="1" id="KW-0472">Membrane</keyword>
<protein>
    <submittedName>
        <fullName evidence="2">Uncharacterized protein</fullName>
    </submittedName>
</protein>
<accession>A0ABY5R9I6</accession>
<name>A0ABY5R9I6_9MOLU</name>
<proteinExistence type="predicted"/>
<evidence type="ECO:0000313" key="2">
    <source>
        <dbReference type="EMBL" id="UVD81986.1"/>
    </source>
</evidence>
<dbReference type="Proteomes" id="UP001059252">
    <property type="component" value="Chromosome"/>
</dbReference>
<feature type="transmembrane region" description="Helical" evidence="1">
    <location>
        <begin position="9"/>
        <end position="29"/>
    </location>
</feature>
<keyword evidence="3" id="KW-1185">Reference proteome</keyword>
<gene>
    <name evidence="2" type="ORF">NV226_01615</name>
</gene>